<gene>
    <name evidence="1" type="ORF">H6F81_04220</name>
</gene>
<keyword evidence="2" id="KW-1185">Reference proteome</keyword>
<organism evidence="1 2">
    <name type="scientific">Anabaena cylindrica FACHB-318</name>
    <dbReference type="NCBI Taxonomy" id="2692880"/>
    <lineage>
        <taxon>Bacteria</taxon>
        <taxon>Bacillati</taxon>
        <taxon>Cyanobacteriota</taxon>
        <taxon>Cyanophyceae</taxon>
        <taxon>Nostocales</taxon>
        <taxon>Nostocaceae</taxon>
        <taxon>Anabaena</taxon>
    </lineage>
</organism>
<comment type="caution">
    <text evidence="1">The sequence shown here is derived from an EMBL/GenBank/DDBJ whole genome shotgun (WGS) entry which is preliminary data.</text>
</comment>
<evidence type="ECO:0000313" key="1">
    <source>
        <dbReference type="EMBL" id="MBD2170456.1"/>
    </source>
</evidence>
<dbReference type="Gene3D" id="3.40.50.720">
    <property type="entry name" value="NAD(P)-binding Rossmann-like Domain"/>
    <property type="match status" value="1"/>
</dbReference>
<dbReference type="PANTHER" id="PTHR44147:SF2">
    <property type="entry name" value="DEHYDROGENASE_REDUCTASE SDR FAMILY MEMBER 1"/>
    <property type="match status" value="1"/>
</dbReference>
<reference evidence="1 2" key="1">
    <citation type="journal article" date="2020" name="ISME J.">
        <title>Comparative genomics reveals insights into cyanobacterial evolution and habitat adaptation.</title>
        <authorList>
            <person name="Chen M.Y."/>
            <person name="Teng W.K."/>
            <person name="Zhao L."/>
            <person name="Hu C.X."/>
            <person name="Zhou Y.K."/>
            <person name="Han B.P."/>
            <person name="Song L.R."/>
            <person name="Shu W.S."/>
        </authorList>
    </citation>
    <scope>NUCLEOTIDE SEQUENCE [LARGE SCALE GENOMIC DNA]</scope>
    <source>
        <strain evidence="1 2">FACHB-318</strain>
    </source>
</reference>
<proteinExistence type="predicted"/>
<evidence type="ECO:0000313" key="2">
    <source>
        <dbReference type="Proteomes" id="UP000638897"/>
    </source>
</evidence>
<dbReference type="EMBL" id="JACJQC010000002">
    <property type="protein sequence ID" value="MBD2170456.1"/>
    <property type="molecule type" value="Genomic_DNA"/>
</dbReference>
<dbReference type="InterPro" id="IPR036291">
    <property type="entry name" value="NAD(P)-bd_dom_sf"/>
</dbReference>
<sequence length="327" mass="35374">MKLLEGKVALVTGATRGLGKGIAIGLGEAGAIVYITGRRLDNNSTSGNDVSGSLNETKIAVEEAGGICIPVQVDHSNDEQVRLLFERIQNEQNGQLDLLVNNAYAGVQALTNAQGKPFWENEPSLWDACNNVGLRSHYIASVYAAQMMSKRQQGLICTISSWGGMAYLFGAAYGAGKAGCDRLAADMAVELQPYNVASLSIWPGIVGTELFSRLASEMSDNHTDNGKNSAIAERYNWETPLLTGRVIAKLAAETNVINRTGRVQVVAELAKQYSLVDQEGNLPVSLRSLRFLIPLALPTLRKHSWLIPDIKVPWSILLLSILKSPKI</sequence>
<dbReference type="Proteomes" id="UP000638897">
    <property type="component" value="Unassembled WGS sequence"/>
</dbReference>
<dbReference type="SUPFAM" id="SSF51735">
    <property type="entry name" value="NAD(P)-binding Rossmann-fold domains"/>
    <property type="match status" value="1"/>
</dbReference>
<dbReference type="InterPro" id="IPR002347">
    <property type="entry name" value="SDR_fam"/>
</dbReference>
<accession>A0ABR7ZCS6</accession>
<dbReference type="PRINTS" id="PR00081">
    <property type="entry name" value="GDHRDH"/>
</dbReference>
<protein>
    <submittedName>
        <fullName evidence="1">SDR family NAD(P)-dependent oxidoreductase</fullName>
    </submittedName>
</protein>
<name>A0ABR7ZCS6_ANACY</name>
<dbReference type="PANTHER" id="PTHR44147">
    <property type="entry name" value="DEHYDROGENASE/REDUCTASE SDR FAMILY MEMBER 1"/>
    <property type="match status" value="1"/>
</dbReference>
<dbReference type="RefSeq" id="WP_044523121.1">
    <property type="nucleotide sequence ID" value="NZ_JACJQC010000002.1"/>
</dbReference>
<dbReference type="Pfam" id="PF00106">
    <property type="entry name" value="adh_short"/>
    <property type="match status" value="1"/>
</dbReference>